<dbReference type="Proteomes" id="UP001154282">
    <property type="component" value="Unassembled WGS sequence"/>
</dbReference>
<dbReference type="PROSITE" id="PS00132">
    <property type="entry name" value="CARBOXYPEPT_ZN_1"/>
    <property type="match status" value="1"/>
</dbReference>
<dbReference type="CDD" id="cd11308">
    <property type="entry name" value="Peptidase_M14NE-CP-C_like"/>
    <property type="match status" value="1"/>
</dbReference>
<dbReference type="Gene3D" id="3.40.630.10">
    <property type="entry name" value="Zn peptidases"/>
    <property type="match status" value="1"/>
</dbReference>
<dbReference type="AlphaFoldDB" id="A0AAV0RHA1"/>
<dbReference type="EMBL" id="CAMGYJ010000011">
    <property type="protein sequence ID" value="CAI0557042.1"/>
    <property type="molecule type" value="Genomic_DNA"/>
</dbReference>
<keyword evidence="4" id="KW-0812">Transmembrane</keyword>
<dbReference type="InterPro" id="IPR050753">
    <property type="entry name" value="Peptidase_M14_domain"/>
</dbReference>
<evidence type="ECO:0000256" key="3">
    <source>
        <dbReference type="PROSITE-ProRule" id="PRU01379"/>
    </source>
</evidence>
<proteinExistence type="inferred from homology"/>
<dbReference type="GO" id="GO:0006518">
    <property type="term" value="P:peptide metabolic process"/>
    <property type="evidence" value="ECO:0007669"/>
    <property type="project" value="TreeGrafter"/>
</dbReference>
<dbReference type="GO" id="GO:0008270">
    <property type="term" value="F:zinc ion binding"/>
    <property type="evidence" value="ECO:0007669"/>
    <property type="project" value="InterPro"/>
</dbReference>
<organism evidence="6 7">
    <name type="scientific">Linum tenue</name>
    <dbReference type="NCBI Taxonomy" id="586396"/>
    <lineage>
        <taxon>Eukaryota</taxon>
        <taxon>Viridiplantae</taxon>
        <taxon>Streptophyta</taxon>
        <taxon>Embryophyta</taxon>
        <taxon>Tracheophyta</taxon>
        <taxon>Spermatophyta</taxon>
        <taxon>Magnoliopsida</taxon>
        <taxon>eudicotyledons</taxon>
        <taxon>Gunneridae</taxon>
        <taxon>Pentapetalae</taxon>
        <taxon>rosids</taxon>
        <taxon>fabids</taxon>
        <taxon>Malpighiales</taxon>
        <taxon>Linaceae</taxon>
        <taxon>Linum</taxon>
    </lineage>
</organism>
<sequence length="505" mass="56702">TINPKKKERRKESQNAVAGRSEETVIDRFSDCRENLQKWCNLPVEALSSSMKLLVGVLFSFFLALPSAVARGGERGGTLSEYENDRSNVAITKARVLLEDEKSPNKIARARGYMTNSDLEKAVKDFGRRCSNISRIYSIGESVNGVPLWVIEISDKPGEEEGEPAFKYIGNVHGDEPVGRELLIRLANWICDNHLKDPLVRSIVENSHLHILPSINPDGFALQRRGNAKNIDLNRDFPDQGALVANYPWDGTSDGRKHYYSCPDDDTFRFLASTYSQSHRNMSLSTEFPGGITNGAFWYPIYGAMQDWNYIHAGCFELTLEVSDDKWPMIDEIPTLWEHNKMSLLNLAASVLKTGVHGRIFASDSGTPLPGFITIKGINYTVNAGRAFGDYHRLLVPGERYEVMATMPGYKSKATTISLGETAMTVDFILDPETTTERYLWRTSGCNCGGSSSSSKFGLEMFWTLHFEVYVVIIILLFWFLIRRRLKSNLSNDKQHAARSSLLPA</sequence>
<dbReference type="SUPFAM" id="SSF49464">
    <property type="entry name" value="Carboxypeptidase regulatory domain-like"/>
    <property type="match status" value="1"/>
</dbReference>
<dbReference type="InterPro" id="IPR000834">
    <property type="entry name" value="Peptidase_M14"/>
</dbReference>
<dbReference type="SUPFAM" id="SSF53187">
    <property type="entry name" value="Zn-dependent exopeptidases"/>
    <property type="match status" value="1"/>
</dbReference>
<comment type="caution">
    <text evidence="6">The sequence shown here is derived from an EMBL/GenBank/DDBJ whole genome shotgun (WGS) entry which is preliminary data.</text>
</comment>
<dbReference type="SMART" id="SM00631">
    <property type="entry name" value="Zn_pept"/>
    <property type="match status" value="1"/>
</dbReference>
<dbReference type="PRINTS" id="PR00765">
    <property type="entry name" value="CRBOXYPTASEA"/>
</dbReference>
<dbReference type="InterPro" id="IPR057246">
    <property type="entry name" value="CARBOXYPEPT_ZN_1"/>
</dbReference>
<accession>A0AAV0RHA1</accession>
<evidence type="ECO:0000256" key="2">
    <source>
        <dbReference type="ARBA" id="ARBA00023180"/>
    </source>
</evidence>
<feature type="transmembrane region" description="Helical" evidence="4">
    <location>
        <begin position="461"/>
        <end position="482"/>
    </location>
</feature>
<feature type="non-terminal residue" evidence="6">
    <location>
        <position position="1"/>
    </location>
</feature>
<evidence type="ECO:0000313" key="6">
    <source>
        <dbReference type="EMBL" id="CAI0557042.1"/>
    </source>
</evidence>
<evidence type="ECO:0000259" key="5">
    <source>
        <dbReference type="PROSITE" id="PS52035"/>
    </source>
</evidence>
<keyword evidence="2" id="KW-0325">Glycoprotein</keyword>
<dbReference type="GO" id="GO:0005615">
    <property type="term" value="C:extracellular space"/>
    <property type="evidence" value="ECO:0007669"/>
    <property type="project" value="TreeGrafter"/>
</dbReference>
<name>A0AAV0RHA1_9ROSI</name>
<evidence type="ECO:0000256" key="1">
    <source>
        <dbReference type="ARBA" id="ARBA00005988"/>
    </source>
</evidence>
<feature type="domain" description="Peptidase M14" evidence="5">
    <location>
        <begin position="112"/>
        <end position="351"/>
    </location>
</feature>
<dbReference type="Pfam" id="PF00246">
    <property type="entry name" value="Peptidase_M14"/>
    <property type="match status" value="2"/>
</dbReference>
<reference evidence="6" key="1">
    <citation type="submission" date="2022-08" db="EMBL/GenBank/DDBJ databases">
        <authorList>
            <person name="Gutierrez-Valencia J."/>
        </authorList>
    </citation>
    <scope>NUCLEOTIDE SEQUENCE</scope>
</reference>
<dbReference type="PROSITE" id="PS52035">
    <property type="entry name" value="PEPTIDASE_M14"/>
    <property type="match status" value="1"/>
</dbReference>
<feature type="active site" description="Proton donor/acceptor" evidence="3">
    <location>
        <position position="321"/>
    </location>
</feature>
<dbReference type="PANTHER" id="PTHR11532">
    <property type="entry name" value="PROTEASE M14 CARBOXYPEPTIDASE"/>
    <property type="match status" value="1"/>
</dbReference>
<keyword evidence="7" id="KW-1185">Reference proteome</keyword>
<dbReference type="GO" id="GO:0016485">
    <property type="term" value="P:protein processing"/>
    <property type="evidence" value="ECO:0007669"/>
    <property type="project" value="TreeGrafter"/>
</dbReference>
<keyword evidence="4" id="KW-1133">Transmembrane helix</keyword>
<dbReference type="GO" id="GO:0004181">
    <property type="term" value="F:metallocarboxypeptidase activity"/>
    <property type="evidence" value="ECO:0007669"/>
    <property type="project" value="InterPro"/>
</dbReference>
<gene>
    <name evidence="6" type="ORF">LITE_LOCUS48198</name>
</gene>
<keyword evidence="4" id="KW-0472">Membrane</keyword>
<dbReference type="InterPro" id="IPR008969">
    <property type="entry name" value="CarboxyPept-like_regulatory"/>
</dbReference>
<feature type="transmembrane region" description="Helical" evidence="4">
    <location>
        <begin position="53"/>
        <end position="70"/>
    </location>
</feature>
<evidence type="ECO:0000256" key="4">
    <source>
        <dbReference type="SAM" id="Phobius"/>
    </source>
</evidence>
<dbReference type="PANTHER" id="PTHR11532:SF57">
    <property type="entry name" value="CARBOXYPEPTIDASE D, B"/>
    <property type="match status" value="1"/>
</dbReference>
<comment type="similarity">
    <text evidence="1 3">Belongs to the peptidase M14 family.</text>
</comment>
<dbReference type="Gene3D" id="2.60.40.1120">
    <property type="entry name" value="Carboxypeptidase-like, regulatory domain"/>
    <property type="match status" value="1"/>
</dbReference>
<protein>
    <recommendedName>
        <fullName evidence="5">Peptidase M14 domain-containing protein</fullName>
    </recommendedName>
</protein>
<evidence type="ECO:0000313" key="7">
    <source>
        <dbReference type="Proteomes" id="UP001154282"/>
    </source>
</evidence>